<evidence type="ECO:0000313" key="2">
    <source>
        <dbReference type="Proteomes" id="UP000053841"/>
    </source>
</evidence>
<dbReference type="AlphaFoldDB" id="W6YCX6"/>
<name>W6YCX6_COCC2</name>
<evidence type="ECO:0000313" key="1">
    <source>
        <dbReference type="EMBL" id="EUC35490.1"/>
    </source>
</evidence>
<feature type="non-terminal residue" evidence="1">
    <location>
        <position position="1"/>
    </location>
</feature>
<keyword evidence="2" id="KW-1185">Reference proteome</keyword>
<dbReference type="RefSeq" id="XP_007710211.1">
    <property type="nucleotide sequence ID" value="XM_007712021.1"/>
</dbReference>
<sequence>KTMDLHIPRGHIVCSRKKNYYRANATVAKKNAVQGLPSSRTLVLAPCHRCKPSGSTIRQHIHAQTHTYILKYIFSAPPLLHRYHHIATAENADLYHTDKIPYSSYNLLFNK</sequence>
<accession>W6YCX6</accession>
<dbReference type="KEGG" id="bze:COCCADRAFT_90660"/>
<dbReference type="GeneID" id="19153019"/>
<dbReference type="HOGENOM" id="CLU_2164295_0_0_1"/>
<proteinExistence type="predicted"/>
<reference evidence="1 2" key="1">
    <citation type="journal article" date="2013" name="PLoS Genet.">
        <title>Comparative genome structure, secondary metabolite, and effector coding capacity across Cochliobolus pathogens.</title>
        <authorList>
            <person name="Condon B.J."/>
            <person name="Leng Y."/>
            <person name="Wu D."/>
            <person name="Bushley K.E."/>
            <person name="Ohm R.A."/>
            <person name="Otillar R."/>
            <person name="Martin J."/>
            <person name="Schackwitz W."/>
            <person name="Grimwood J."/>
            <person name="MohdZainudin N."/>
            <person name="Xue C."/>
            <person name="Wang R."/>
            <person name="Manning V.A."/>
            <person name="Dhillon B."/>
            <person name="Tu Z.J."/>
            <person name="Steffenson B.J."/>
            <person name="Salamov A."/>
            <person name="Sun H."/>
            <person name="Lowry S."/>
            <person name="LaButti K."/>
            <person name="Han J."/>
            <person name="Copeland A."/>
            <person name="Lindquist E."/>
            <person name="Barry K."/>
            <person name="Schmutz J."/>
            <person name="Baker S.E."/>
            <person name="Ciuffetti L.M."/>
            <person name="Grigoriev I.V."/>
            <person name="Zhong S."/>
            <person name="Turgeon B.G."/>
        </authorList>
    </citation>
    <scope>NUCLEOTIDE SEQUENCE [LARGE SCALE GENOMIC DNA]</scope>
    <source>
        <strain evidence="1 2">26-R-13</strain>
    </source>
</reference>
<dbReference type="EMBL" id="KI964574">
    <property type="protein sequence ID" value="EUC35490.1"/>
    <property type="molecule type" value="Genomic_DNA"/>
</dbReference>
<gene>
    <name evidence="1" type="ORF">COCCADRAFT_90660</name>
</gene>
<organism evidence="1 2">
    <name type="scientific">Cochliobolus carbonum (strain 26-R-13)</name>
    <name type="common">Maize leaf spot fungus</name>
    <name type="synonym">Bipolaris zeicola</name>
    <dbReference type="NCBI Taxonomy" id="930089"/>
    <lineage>
        <taxon>Eukaryota</taxon>
        <taxon>Fungi</taxon>
        <taxon>Dikarya</taxon>
        <taxon>Ascomycota</taxon>
        <taxon>Pezizomycotina</taxon>
        <taxon>Dothideomycetes</taxon>
        <taxon>Pleosporomycetidae</taxon>
        <taxon>Pleosporales</taxon>
        <taxon>Pleosporineae</taxon>
        <taxon>Pleosporaceae</taxon>
        <taxon>Bipolaris</taxon>
    </lineage>
</organism>
<dbReference type="Proteomes" id="UP000053841">
    <property type="component" value="Unassembled WGS sequence"/>
</dbReference>
<protein>
    <submittedName>
        <fullName evidence="1">Uncharacterized protein</fullName>
    </submittedName>
</protein>